<reference evidence="1 2" key="1">
    <citation type="journal article" date="2018" name="Front. Plant Sci.">
        <title>Red Clover (Trifolium pratense) and Zigzag Clover (T. medium) - A Picture of Genomic Similarities and Differences.</title>
        <authorList>
            <person name="Dluhosova J."/>
            <person name="Istvanek J."/>
            <person name="Nedelnik J."/>
            <person name="Repkova J."/>
        </authorList>
    </citation>
    <scope>NUCLEOTIDE SEQUENCE [LARGE SCALE GENOMIC DNA]</scope>
    <source>
        <strain evidence="2">cv. 10/8</strain>
        <tissue evidence="1">Leaf</tissue>
    </source>
</reference>
<feature type="non-terminal residue" evidence="1">
    <location>
        <position position="1"/>
    </location>
</feature>
<accession>A0A392W5J0</accession>
<name>A0A392W5J0_9FABA</name>
<keyword evidence="1" id="KW-0804">Transcription</keyword>
<evidence type="ECO:0000313" key="2">
    <source>
        <dbReference type="Proteomes" id="UP000265520"/>
    </source>
</evidence>
<dbReference type="PANTHER" id="PTHR36617:SF5">
    <property type="entry name" value="OS05G0421675 PROTEIN"/>
    <property type="match status" value="1"/>
</dbReference>
<evidence type="ECO:0000313" key="1">
    <source>
        <dbReference type="EMBL" id="MCI94451.1"/>
    </source>
</evidence>
<sequence length="48" mass="5469">WTDPWVDGLPLSVRFERLYDFTANKTASVAMMFASGWGTGGQAWAWRM</sequence>
<dbReference type="GO" id="GO:0000428">
    <property type="term" value="C:DNA-directed RNA polymerase complex"/>
    <property type="evidence" value="ECO:0007669"/>
    <property type="project" value="UniProtKB-KW"/>
</dbReference>
<keyword evidence="2" id="KW-1185">Reference proteome</keyword>
<protein>
    <submittedName>
        <fullName evidence="1">DNA-directed RNA polymerase</fullName>
    </submittedName>
</protein>
<dbReference type="AlphaFoldDB" id="A0A392W5J0"/>
<dbReference type="Proteomes" id="UP000265520">
    <property type="component" value="Unassembled WGS sequence"/>
</dbReference>
<proteinExistence type="predicted"/>
<dbReference type="PANTHER" id="PTHR36617">
    <property type="entry name" value="PROTEIN, PUTATIVE-RELATED"/>
    <property type="match status" value="1"/>
</dbReference>
<keyword evidence="1" id="KW-0240">DNA-directed RNA polymerase</keyword>
<organism evidence="1 2">
    <name type="scientific">Trifolium medium</name>
    <dbReference type="NCBI Taxonomy" id="97028"/>
    <lineage>
        <taxon>Eukaryota</taxon>
        <taxon>Viridiplantae</taxon>
        <taxon>Streptophyta</taxon>
        <taxon>Embryophyta</taxon>
        <taxon>Tracheophyta</taxon>
        <taxon>Spermatophyta</taxon>
        <taxon>Magnoliopsida</taxon>
        <taxon>eudicotyledons</taxon>
        <taxon>Gunneridae</taxon>
        <taxon>Pentapetalae</taxon>
        <taxon>rosids</taxon>
        <taxon>fabids</taxon>
        <taxon>Fabales</taxon>
        <taxon>Fabaceae</taxon>
        <taxon>Papilionoideae</taxon>
        <taxon>50 kb inversion clade</taxon>
        <taxon>NPAAA clade</taxon>
        <taxon>Hologalegina</taxon>
        <taxon>IRL clade</taxon>
        <taxon>Trifolieae</taxon>
        <taxon>Trifolium</taxon>
    </lineage>
</organism>
<comment type="caution">
    <text evidence="1">The sequence shown here is derived from an EMBL/GenBank/DDBJ whole genome shotgun (WGS) entry which is preliminary data.</text>
</comment>
<dbReference type="EMBL" id="LXQA011356401">
    <property type="protein sequence ID" value="MCI94451.1"/>
    <property type="molecule type" value="Genomic_DNA"/>
</dbReference>